<gene>
    <name evidence="6" type="ORF">D915_009489</name>
</gene>
<dbReference type="PANTHER" id="PTHR14856:SF9">
    <property type="entry name" value="PQ-LOOP REPEAT-CONTAINING PROTEIN 1"/>
    <property type="match status" value="1"/>
</dbReference>
<feature type="transmembrane region" description="Helical" evidence="5">
    <location>
        <begin position="193"/>
        <end position="213"/>
    </location>
</feature>
<dbReference type="PANTHER" id="PTHR14856">
    <property type="entry name" value="PQ-LOOP REPEAT-CONTAINING PROTEIN 1-LIKE PROTEIN"/>
    <property type="match status" value="1"/>
</dbReference>
<dbReference type="EMBL" id="JXXN02005527">
    <property type="protein sequence ID" value="THD19839.1"/>
    <property type="molecule type" value="Genomic_DNA"/>
</dbReference>
<feature type="transmembrane region" description="Helical" evidence="5">
    <location>
        <begin position="72"/>
        <end position="94"/>
    </location>
</feature>
<reference evidence="6" key="1">
    <citation type="submission" date="2019-03" db="EMBL/GenBank/DDBJ databases">
        <title>Improved annotation for the trematode Fasciola hepatica.</title>
        <authorList>
            <person name="Choi Y.-J."/>
            <person name="Martin J."/>
            <person name="Mitreva M."/>
        </authorList>
    </citation>
    <scope>NUCLEOTIDE SEQUENCE [LARGE SCALE GENOMIC DNA]</scope>
</reference>
<keyword evidence="7" id="KW-1185">Reference proteome</keyword>
<feature type="transmembrane region" description="Helical" evidence="5">
    <location>
        <begin position="12"/>
        <end position="29"/>
    </location>
</feature>
<dbReference type="Proteomes" id="UP000230066">
    <property type="component" value="Unassembled WGS sequence"/>
</dbReference>
<evidence type="ECO:0000256" key="1">
    <source>
        <dbReference type="ARBA" id="ARBA00004141"/>
    </source>
</evidence>
<dbReference type="GO" id="GO:0005768">
    <property type="term" value="C:endosome"/>
    <property type="evidence" value="ECO:0007669"/>
    <property type="project" value="TreeGrafter"/>
</dbReference>
<dbReference type="GO" id="GO:0045332">
    <property type="term" value="P:phospholipid translocation"/>
    <property type="evidence" value="ECO:0007669"/>
    <property type="project" value="TreeGrafter"/>
</dbReference>
<feature type="transmembrane region" description="Helical" evidence="5">
    <location>
        <begin position="160"/>
        <end position="181"/>
    </location>
</feature>
<sequence length="245" mass="27766">MDLDWSWTMSALYQIYTVIYIFGGVVPYIPQYLELKRLNSIRGFSTYVCLTLLVANILRICFWCVQPFSTPLLVQSGIMVTAMLIMMHQAALILHDEVHQRSPPLSGRSLGASKADRTILNGPIQYFWQWTAFSSYLIFTTAFVVVSTIATSLFSANTVFVQLLGFAALFIEALLGLPQLIKNYQNGSTKGMSIMMVTMWIVGDVAKSVFFMLEQAPLQFPLCGWLQVSLDLVIFAQHFYYTYLK</sequence>
<keyword evidence="4 5" id="KW-0472">Membrane</keyword>
<comment type="subcellular location">
    <subcellularLocation>
        <location evidence="1">Membrane</location>
        <topology evidence="1">Multi-pass membrane protein</topology>
    </subcellularLocation>
</comment>
<dbReference type="GO" id="GO:0005829">
    <property type="term" value="C:cytosol"/>
    <property type="evidence" value="ECO:0007669"/>
    <property type="project" value="GOC"/>
</dbReference>
<evidence type="ECO:0000256" key="2">
    <source>
        <dbReference type="ARBA" id="ARBA00022692"/>
    </source>
</evidence>
<name>A0A4E0QX88_FASHE</name>
<dbReference type="SMART" id="SM00679">
    <property type="entry name" value="CTNS"/>
    <property type="match status" value="2"/>
</dbReference>
<keyword evidence="2 5" id="KW-0812">Transmembrane</keyword>
<organism evidence="6 7">
    <name type="scientific">Fasciola hepatica</name>
    <name type="common">Liver fluke</name>
    <dbReference type="NCBI Taxonomy" id="6192"/>
    <lineage>
        <taxon>Eukaryota</taxon>
        <taxon>Metazoa</taxon>
        <taxon>Spiralia</taxon>
        <taxon>Lophotrochozoa</taxon>
        <taxon>Platyhelminthes</taxon>
        <taxon>Trematoda</taxon>
        <taxon>Digenea</taxon>
        <taxon>Plagiorchiida</taxon>
        <taxon>Echinostomata</taxon>
        <taxon>Echinostomatoidea</taxon>
        <taxon>Fasciolidae</taxon>
        <taxon>Fasciola</taxon>
    </lineage>
</organism>
<dbReference type="InterPro" id="IPR052241">
    <property type="entry name" value="SLC66/Scramblase_ANY1"/>
</dbReference>
<comment type="caution">
    <text evidence="6">The sequence shown here is derived from an EMBL/GenBank/DDBJ whole genome shotgun (WGS) entry which is preliminary data.</text>
</comment>
<evidence type="ECO:0000313" key="6">
    <source>
        <dbReference type="EMBL" id="THD19839.1"/>
    </source>
</evidence>
<dbReference type="GO" id="GO:0016020">
    <property type="term" value="C:membrane"/>
    <property type="evidence" value="ECO:0007669"/>
    <property type="project" value="UniProtKB-SubCell"/>
</dbReference>
<feature type="transmembrane region" description="Helical" evidence="5">
    <location>
        <begin position="225"/>
        <end position="244"/>
    </location>
</feature>
<proteinExistence type="predicted"/>
<dbReference type="AlphaFoldDB" id="A0A4E0QX88"/>
<feature type="transmembrane region" description="Helical" evidence="5">
    <location>
        <begin position="136"/>
        <end position="154"/>
    </location>
</feature>
<dbReference type="GO" id="GO:0005802">
    <property type="term" value="C:trans-Golgi network"/>
    <property type="evidence" value="ECO:0007669"/>
    <property type="project" value="TreeGrafter"/>
</dbReference>
<evidence type="ECO:0000256" key="4">
    <source>
        <dbReference type="ARBA" id="ARBA00023136"/>
    </source>
</evidence>
<evidence type="ECO:0000313" key="7">
    <source>
        <dbReference type="Proteomes" id="UP000230066"/>
    </source>
</evidence>
<keyword evidence="3 5" id="KW-1133">Transmembrane helix</keyword>
<protein>
    <submittedName>
        <fullName evidence="6">PQ-loop repeat-containing protein 1</fullName>
    </submittedName>
</protein>
<evidence type="ECO:0000256" key="5">
    <source>
        <dbReference type="SAM" id="Phobius"/>
    </source>
</evidence>
<dbReference type="FunFam" id="1.20.1280.290:FF:000005">
    <property type="entry name" value="PQ-loop repeat-containing protein 1"/>
    <property type="match status" value="1"/>
</dbReference>
<dbReference type="Gene3D" id="1.20.1280.290">
    <property type="match status" value="2"/>
</dbReference>
<feature type="transmembrane region" description="Helical" evidence="5">
    <location>
        <begin position="41"/>
        <end position="60"/>
    </location>
</feature>
<dbReference type="Pfam" id="PF04193">
    <property type="entry name" value="PQ-loop"/>
    <property type="match status" value="2"/>
</dbReference>
<evidence type="ECO:0000256" key="3">
    <source>
        <dbReference type="ARBA" id="ARBA00022989"/>
    </source>
</evidence>
<accession>A0A4E0QX88</accession>
<dbReference type="InterPro" id="IPR006603">
    <property type="entry name" value="PQ-loop_rpt"/>
</dbReference>
<dbReference type="GO" id="GO:0042147">
    <property type="term" value="P:retrograde transport, endosome to Golgi"/>
    <property type="evidence" value="ECO:0007669"/>
    <property type="project" value="TreeGrafter"/>
</dbReference>